<keyword evidence="2 5" id="KW-0479">Metal-binding</keyword>
<feature type="domain" description="Zinc finger PMZ-type" evidence="6">
    <location>
        <begin position="173"/>
        <end position="200"/>
    </location>
</feature>
<dbReference type="PANTHER" id="PTHR31669:SF292">
    <property type="entry name" value="OS02G0262500 PROTEIN"/>
    <property type="match status" value="1"/>
</dbReference>
<keyword evidence="8" id="KW-1185">Reference proteome</keyword>
<gene>
    <name evidence="7" type="ORF">Ddye_007885</name>
</gene>
<evidence type="ECO:0000256" key="3">
    <source>
        <dbReference type="ARBA" id="ARBA00022771"/>
    </source>
</evidence>
<comment type="similarity">
    <text evidence="1 5">Belongs to the FHY3/FAR1 family.</text>
</comment>
<evidence type="ECO:0000313" key="7">
    <source>
        <dbReference type="EMBL" id="KAK2661352.1"/>
    </source>
</evidence>
<dbReference type="Proteomes" id="UP001280121">
    <property type="component" value="Unassembled WGS sequence"/>
</dbReference>
<dbReference type="GO" id="GO:0006355">
    <property type="term" value="P:regulation of DNA-templated transcription"/>
    <property type="evidence" value="ECO:0007669"/>
    <property type="project" value="UniProtKB-UniRule"/>
</dbReference>
<evidence type="ECO:0000256" key="5">
    <source>
        <dbReference type="RuleBase" id="RU367018"/>
    </source>
</evidence>
<dbReference type="InterPro" id="IPR006564">
    <property type="entry name" value="Znf_PMZ"/>
</dbReference>
<comment type="caution">
    <text evidence="7">The sequence shown here is derived from an EMBL/GenBank/DDBJ whole genome shotgun (WGS) entry which is preliminary data.</text>
</comment>
<evidence type="ECO:0000259" key="6">
    <source>
        <dbReference type="SMART" id="SM00575"/>
    </source>
</evidence>
<evidence type="ECO:0000313" key="8">
    <source>
        <dbReference type="Proteomes" id="UP001280121"/>
    </source>
</evidence>
<comment type="subcellular location">
    <subcellularLocation>
        <location evidence="5">Nucleus</location>
    </subcellularLocation>
</comment>
<proteinExistence type="inferred from homology"/>
<keyword evidence="5" id="KW-0539">Nucleus</keyword>
<dbReference type="GO" id="GO:0008270">
    <property type="term" value="F:zinc ion binding"/>
    <property type="evidence" value="ECO:0007669"/>
    <property type="project" value="UniProtKB-UniRule"/>
</dbReference>
<dbReference type="InterPro" id="IPR031052">
    <property type="entry name" value="FHY3/FAR1"/>
</dbReference>
<protein>
    <recommendedName>
        <fullName evidence="5">Protein FAR1-RELATED SEQUENCE</fullName>
    </recommendedName>
</protein>
<dbReference type="EMBL" id="JANJYI010000002">
    <property type="protein sequence ID" value="KAK2661352.1"/>
    <property type="molecule type" value="Genomic_DNA"/>
</dbReference>
<dbReference type="PANTHER" id="PTHR31669">
    <property type="entry name" value="PROTEIN FAR1-RELATED SEQUENCE 10-RELATED"/>
    <property type="match status" value="1"/>
</dbReference>
<comment type="function">
    <text evidence="5">Putative transcription activator involved in regulating light control of development.</text>
</comment>
<organism evidence="7 8">
    <name type="scientific">Dipteronia dyeriana</name>
    <dbReference type="NCBI Taxonomy" id="168575"/>
    <lineage>
        <taxon>Eukaryota</taxon>
        <taxon>Viridiplantae</taxon>
        <taxon>Streptophyta</taxon>
        <taxon>Embryophyta</taxon>
        <taxon>Tracheophyta</taxon>
        <taxon>Spermatophyta</taxon>
        <taxon>Magnoliopsida</taxon>
        <taxon>eudicotyledons</taxon>
        <taxon>Gunneridae</taxon>
        <taxon>Pentapetalae</taxon>
        <taxon>rosids</taxon>
        <taxon>malvids</taxon>
        <taxon>Sapindales</taxon>
        <taxon>Sapindaceae</taxon>
        <taxon>Hippocastanoideae</taxon>
        <taxon>Acereae</taxon>
        <taxon>Dipteronia</taxon>
    </lineage>
</organism>
<name>A0AAD9XLD8_9ROSI</name>
<evidence type="ECO:0000256" key="1">
    <source>
        <dbReference type="ARBA" id="ARBA00005889"/>
    </source>
</evidence>
<accession>A0AAD9XLD8</accession>
<keyword evidence="4 5" id="KW-0862">Zinc</keyword>
<dbReference type="SMART" id="SM00575">
    <property type="entry name" value="ZnF_PMZ"/>
    <property type="match status" value="1"/>
</dbReference>
<dbReference type="AlphaFoldDB" id="A0AAD9XLD8"/>
<reference evidence="7" key="1">
    <citation type="journal article" date="2023" name="Plant J.">
        <title>Genome sequences and population genomics provide insights into the demographic history, inbreeding, and mutation load of two 'living fossil' tree species of Dipteronia.</title>
        <authorList>
            <person name="Feng Y."/>
            <person name="Comes H.P."/>
            <person name="Chen J."/>
            <person name="Zhu S."/>
            <person name="Lu R."/>
            <person name="Zhang X."/>
            <person name="Li P."/>
            <person name="Qiu J."/>
            <person name="Olsen K.M."/>
            <person name="Qiu Y."/>
        </authorList>
    </citation>
    <scope>NUCLEOTIDE SEQUENCE</scope>
    <source>
        <strain evidence="7">KIB01</strain>
    </source>
</reference>
<dbReference type="Pfam" id="PF04434">
    <property type="entry name" value="SWIM"/>
    <property type="match status" value="1"/>
</dbReference>
<sequence>MTEAKFELKWLNAIERFGLQHNEWVKTMYCKWKQWAETFLRSTFFGGLWSTQWSESINAFLNCFKNSRLKLYEFVSHIDRAMSCLRNNKLKDDFDSINEHTILLTHLLQLEKYVAKVYTRHTFTWVRDEIKTKAKPSIVNCVDDMDNVMYTFKKFVGGDTTWIVKYTPSTNSFNYSCKMFDKLGIPCCHAFSVMKAMNQNNIPQHS</sequence>
<evidence type="ECO:0000256" key="2">
    <source>
        <dbReference type="ARBA" id="ARBA00022723"/>
    </source>
</evidence>
<evidence type="ECO:0000256" key="4">
    <source>
        <dbReference type="ARBA" id="ARBA00022833"/>
    </source>
</evidence>
<dbReference type="GO" id="GO:0005634">
    <property type="term" value="C:nucleus"/>
    <property type="evidence" value="ECO:0007669"/>
    <property type="project" value="UniProtKB-SubCell"/>
</dbReference>
<dbReference type="InterPro" id="IPR007527">
    <property type="entry name" value="Znf_SWIM"/>
</dbReference>
<keyword evidence="3 5" id="KW-0863">Zinc-finger</keyword>